<reference evidence="2" key="1">
    <citation type="submission" date="2022-10" db="EMBL/GenBank/DDBJ databases">
        <title>Rhodococcus sp.75.</title>
        <authorList>
            <person name="Sun M."/>
        </authorList>
    </citation>
    <scope>NUCLEOTIDE SEQUENCE</scope>
    <source>
        <strain evidence="2">75</strain>
    </source>
</reference>
<sequence length="387" mass="43736">MSNKQVPRHAVATAARNAARKAATAPTKATVQVPSVEQTVQVPSVEETKKPPYSLPRTAVNSRDVFLTGTVDQVARNLPVVPLSTDIALPEIPNGTPSYNDKWTDYAYRVIGHSAICTHLDKEYARLKDARGRRALLPSRALLVALFLNALNQRSMNMTDVRDTLFARITPTGRRLLDVPNRDQPARFQDQLAWDERNHALVRRAFRRMLECIDPETIPRNRNMDWAEAEALRKPLPAEEQYRRMSSLTWVVNRLLETVSGQLPDSVQQRRRALGEDFGIDATPMELFARGRGVHNTETSADPCGGYYSRKADHRDPNETRDRFKRTTEKLIYGLDVHLMVAADSSHPDRSYYPSIPFRMTADRPGEKPGAAARRMFATIDTSQHNL</sequence>
<feature type="compositionally biased region" description="Basic and acidic residues" evidence="1">
    <location>
        <begin position="310"/>
        <end position="320"/>
    </location>
</feature>
<accession>A0ABY6NYQ1</accession>
<feature type="region of interest" description="Disordered" evidence="1">
    <location>
        <begin position="1"/>
        <end position="30"/>
    </location>
</feature>
<evidence type="ECO:0000256" key="1">
    <source>
        <dbReference type="SAM" id="MobiDB-lite"/>
    </source>
</evidence>
<proteinExistence type="predicted"/>
<dbReference type="EMBL" id="CP110615">
    <property type="protein sequence ID" value="UZJ24522.1"/>
    <property type="molecule type" value="Genomic_DNA"/>
</dbReference>
<feature type="region of interest" description="Disordered" evidence="1">
    <location>
        <begin position="300"/>
        <end position="320"/>
    </location>
</feature>
<gene>
    <name evidence="2" type="ORF">RHODO2019_15525</name>
</gene>
<dbReference type="Proteomes" id="UP001164965">
    <property type="component" value="Chromosome"/>
</dbReference>
<feature type="compositionally biased region" description="Low complexity" evidence="1">
    <location>
        <begin position="10"/>
        <end position="30"/>
    </location>
</feature>
<organism evidence="2 3">
    <name type="scientific">Rhodococcus antarcticus</name>
    <dbReference type="NCBI Taxonomy" id="2987751"/>
    <lineage>
        <taxon>Bacteria</taxon>
        <taxon>Bacillati</taxon>
        <taxon>Actinomycetota</taxon>
        <taxon>Actinomycetes</taxon>
        <taxon>Mycobacteriales</taxon>
        <taxon>Nocardiaceae</taxon>
        <taxon>Rhodococcus</taxon>
    </lineage>
</organism>
<dbReference type="RefSeq" id="WP_265382629.1">
    <property type="nucleotide sequence ID" value="NZ_CP110615.1"/>
</dbReference>
<name>A0ABY6NYQ1_9NOCA</name>
<keyword evidence="3" id="KW-1185">Reference proteome</keyword>
<evidence type="ECO:0000313" key="3">
    <source>
        <dbReference type="Proteomes" id="UP001164965"/>
    </source>
</evidence>
<evidence type="ECO:0000313" key="2">
    <source>
        <dbReference type="EMBL" id="UZJ24522.1"/>
    </source>
</evidence>
<protein>
    <submittedName>
        <fullName evidence="2">Uncharacterized protein</fullName>
    </submittedName>
</protein>